<reference evidence="1" key="1">
    <citation type="submission" date="2020-09" db="EMBL/GenBank/DDBJ databases">
        <title>Desulfogranum mesoprofundum gen. nov., sp. nov., a novel mesophilic, sulfate-reducing chemolithoautotroph isolated from a deep-sea hydrothermal vent chimney in the Suiyo Seamount.</title>
        <authorList>
            <person name="Hashimoto Y."/>
            <person name="Nakagawa S."/>
        </authorList>
    </citation>
    <scope>NUCLEOTIDE SEQUENCE</scope>
    <source>
        <strain evidence="1">KT2</strain>
    </source>
</reference>
<sequence>MSLISQKGGILACREWDLDLIEENPDDGWRLRVIKDSNLHKDKVIAGLLPALQHDGTIVLLRKLDRYDGSEKKINSLVEHTRSHIELVFHRFLSPRRGKKSIKILLNNDALAAFNPFNPTHPATQELPVQSIHVDGQSVTVQPYVLPHYNKISCSEYEKYAGTGGYLQNQGFYVYRNRRLIISGTWFRLIKKEELTKLLRVQIDLPNSLDYLWKIDVKKSHASPPEAIRNELKLIIDRIAGAGKRVYRQRGKKLTNTVKIPGWTRKAAEGKIIYEINREHPLVYQIQNSLPAEKQQDFKNLIFMLESSFPTELFYSDVAKKPEALGKPEVNGRQFSSLLDIFITQIVNSGVPETELSSRLASIDPFAAYPEEVEKLLKQRGYYHDNQQ</sequence>
<proteinExistence type="predicted"/>
<gene>
    <name evidence="1" type="ORF">DGMP_34760</name>
</gene>
<name>A0A8D5FPA6_9BACT</name>
<organism evidence="1 2">
    <name type="scientific">Desulfomarina profundi</name>
    <dbReference type="NCBI Taxonomy" id="2772557"/>
    <lineage>
        <taxon>Bacteria</taxon>
        <taxon>Pseudomonadati</taxon>
        <taxon>Thermodesulfobacteriota</taxon>
        <taxon>Desulfobulbia</taxon>
        <taxon>Desulfobulbales</taxon>
        <taxon>Desulfobulbaceae</taxon>
        <taxon>Desulfomarina</taxon>
    </lineage>
</organism>
<dbReference type="AlphaFoldDB" id="A0A8D5FPA6"/>
<dbReference type="KEGG" id="dbk:DGMP_34760"/>
<dbReference type="EMBL" id="AP024086">
    <property type="protein sequence ID" value="BCL62783.1"/>
    <property type="molecule type" value="Genomic_DNA"/>
</dbReference>
<evidence type="ECO:0000313" key="2">
    <source>
        <dbReference type="Proteomes" id="UP000826725"/>
    </source>
</evidence>
<keyword evidence="2" id="KW-1185">Reference proteome</keyword>
<dbReference type="Proteomes" id="UP000826725">
    <property type="component" value="Chromosome"/>
</dbReference>
<evidence type="ECO:0000313" key="1">
    <source>
        <dbReference type="EMBL" id="BCL62783.1"/>
    </source>
</evidence>
<protein>
    <submittedName>
        <fullName evidence="1">ATPase</fullName>
    </submittedName>
</protein>
<accession>A0A8D5FPA6</accession>